<reference evidence="1 2" key="1">
    <citation type="submission" date="2017-06" db="EMBL/GenBank/DDBJ databases">
        <title>Description of Rhodopirellula bahusiensis sp. nov.</title>
        <authorList>
            <person name="Kizina J."/>
            <person name="Harder J."/>
        </authorList>
    </citation>
    <scope>NUCLEOTIDE SEQUENCE [LARGE SCALE GENOMIC DNA]</scope>
    <source>
        <strain evidence="1 2">SWK21</strain>
    </source>
</reference>
<comment type="caution">
    <text evidence="1">The sequence shown here is derived from an EMBL/GenBank/DDBJ whole genome shotgun (WGS) entry which is preliminary data.</text>
</comment>
<accession>A0A2G1WCG3</accession>
<dbReference type="GeneID" id="90607619"/>
<dbReference type="Gene3D" id="1.25.40.10">
    <property type="entry name" value="Tetratricopeptide repeat domain"/>
    <property type="match status" value="2"/>
</dbReference>
<proteinExistence type="predicted"/>
<dbReference type="AlphaFoldDB" id="A0A2G1WCG3"/>
<dbReference type="SUPFAM" id="SSF48452">
    <property type="entry name" value="TPR-like"/>
    <property type="match status" value="2"/>
</dbReference>
<sequence>MIRYLNPLQWFKWFGQWFIAWFRTIPWKRASTAIPALALTIALAILLFVSTGENVSWRNQLIREQLASAFERDDYKTADLLIRRQIEEGDESTETLYRLAVARNQQDETEEARSLMRGLVAQQRDARAARWLLQELYEQKKWADLENDEQREFGQLLRLLSEEVPDDLGIKKAYADYLIRTNRQNQAVPYLVQLASVQPMFGLQAAMISRQAGEDDAATRYAETTLEKIQQLFEEEPASPQLAMANVQALIFLEKHADAVRLLSESIGRMKTKEHQAGLQQAMGDTIVVWINKIESEPNETVEERLRVLKMLQVALQYAPNNPRVLSLVADQVLKTLESDDKELGKIRAALVKGSSPGIANFIRGTAALLKGDAEKATLHLKLAVEHLPHSPAILNNLAVAIAEKEDGDLEQALQISEQAIESVSTPNAYFFETRGQILTKLGKHLEAIPDLERALAEESLANAAHESLAVCFEALGQEELAEEHRAAMTEEAETSD</sequence>
<protein>
    <submittedName>
        <fullName evidence="1">Uncharacterized protein</fullName>
    </submittedName>
</protein>
<evidence type="ECO:0000313" key="2">
    <source>
        <dbReference type="Proteomes" id="UP000225740"/>
    </source>
</evidence>
<dbReference type="OrthoDB" id="243830at2"/>
<dbReference type="Proteomes" id="UP000225740">
    <property type="component" value="Unassembled WGS sequence"/>
</dbReference>
<dbReference type="EMBL" id="NIZW01000002">
    <property type="protein sequence ID" value="PHQ36727.1"/>
    <property type="molecule type" value="Genomic_DNA"/>
</dbReference>
<dbReference type="InterPro" id="IPR011990">
    <property type="entry name" value="TPR-like_helical_dom_sf"/>
</dbReference>
<name>A0A2G1WCG3_9BACT</name>
<dbReference type="RefSeq" id="WP_099259631.1">
    <property type="nucleotide sequence ID" value="NZ_NIZW01000002.1"/>
</dbReference>
<organism evidence="1 2">
    <name type="scientific">Rhodopirellula bahusiensis</name>
    <dbReference type="NCBI Taxonomy" id="2014065"/>
    <lineage>
        <taxon>Bacteria</taxon>
        <taxon>Pseudomonadati</taxon>
        <taxon>Planctomycetota</taxon>
        <taxon>Planctomycetia</taxon>
        <taxon>Pirellulales</taxon>
        <taxon>Pirellulaceae</taxon>
        <taxon>Rhodopirellula</taxon>
    </lineage>
</organism>
<evidence type="ECO:0000313" key="1">
    <source>
        <dbReference type="EMBL" id="PHQ36727.1"/>
    </source>
</evidence>
<keyword evidence="2" id="KW-1185">Reference proteome</keyword>
<gene>
    <name evidence="1" type="ORF">CEE69_05145</name>
</gene>